<evidence type="ECO:0000256" key="3">
    <source>
        <dbReference type="SAM" id="Phobius"/>
    </source>
</evidence>
<organism evidence="4 5">
    <name type="scientific">candidate division CSSED10-310 bacterium</name>
    <dbReference type="NCBI Taxonomy" id="2855610"/>
    <lineage>
        <taxon>Bacteria</taxon>
        <taxon>Bacteria division CSSED10-310</taxon>
    </lineage>
</organism>
<evidence type="ECO:0000256" key="2">
    <source>
        <dbReference type="SAM" id="MobiDB-lite"/>
    </source>
</evidence>
<feature type="transmembrane region" description="Helical" evidence="3">
    <location>
        <begin position="284"/>
        <end position="307"/>
    </location>
</feature>
<dbReference type="Gene3D" id="1.25.40.10">
    <property type="entry name" value="Tetratricopeptide repeat domain"/>
    <property type="match status" value="1"/>
</dbReference>
<comment type="caution">
    <text evidence="4">The sequence shown here is derived from an EMBL/GenBank/DDBJ whole genome shotgun (WGS) entry which is preliminary data.</text>
</comment>
<sequence>MENNTDEKHGQNISDSHTLFLEILDSFKKKKYQDVMQLVNQYKAHYPTTPEIKKIAERTVERITAEKFIQKCLTDIKKYVSEKDYTKAAQECRKIKGIDPQNPEVRVLEQELANLKHEQEEKAQRPAETEGIDPALGSEELLEEALIFYYQQNWLEAQHRFQRILDINPQHLKAQTFLDECHNNLQAQETSPPENAEVSDILQPIVGNYQSDPLEGDPKLAQEREPETGTPNARAPVSKFTTISDLGLDGPADLTGEQFTSQKAEGIPPLKVRPRVIVKETSSINIFTIILFLLCLFVVVIFGWTLYHKYEQSARQKMNQ</sequence>
<dbReference type="EMBL" id="JBHPBY010000575">
    <property type="protein sequence ID" value="MFC1853694.1"/>
    <property type="molecule type" value="Genomic_DNA"/>
</dbReference>
<reference evidence="4 5" key="1">
    <citation type="submission" date="2024-09" db="EMBL/GenBank/DDBJ databases">
        <title>Laminarin stimulates single cell rates of sulfate reduction while oxygen inhibits transcriptomic activity in coastal marine sediment.</title>
        <authorList>
            <person name="Lindsay M."/>
            <person name="Orcutt B."/>
            <person name="Emerson D."/>
            <person name="Stepanauskas R."/>
            <person name="D'Angelo T."/>
        </authorList>
    </citation>
    <scope>NUCLEOTIDE SEQUENCE [LARGE SCALE GENOMIC DNA]</scope>
    <source>
        <strain evidence="4">SAG AM-311-K15</strain>
    </source>
</reference>
<dbReference type="InterPro" id="IPR011990">
    <property type="entry name" value="TPR-like_helical_dom_sf"/>
</dbReference>
<keyword evidence="3" id="KW-1133">Transmembrane helix</keyword>
<keyword evidence="3" id="KW-0812">Transmembrane</keyword>
<feature type="compositionally biased region" description="Basic and acidic residues" evidence="2">
    <location>
        <begin position="216"/>
        <end position="227"/>
    </location>
</feature>
<dbReference type="InterPro" id="IPR019734">
    <property type="entry name" value="TPR_rpt"/>
</dbReference>
<evidence type="ECO:0000313" key="5">
    <source>
        <dbReference type="Proteomes" id="UP001594351"/>
    </source>
</evidence>
<feature type="non-terminal residue" evidence="4">
    <location>
        <position position="320"/>
    </location>
</feature>
<evidence type="ECO:0000313" key="4">
    <source>
        <dbReference type="EMBL" id="MFC1853694.1"/>
    </source>
</evidence>
<name>A0ABV6Z5I4_UNCC1</name>
<accession>A0ABV6Z5I4</accession>
<feature type="region of interest" description="Disordered" evidence="2">
    <location>
        <begin position="212"/>
        <end position="236"/>
    </location>
</feature>
<keyword evidence="5" id="KW-1185">Reference proteome</keyword>
<evidence type="ECO:0000256" key="1">
    <source>
        <dbReference type="PROSITE-ProRule" id="PRU00339"/>
    </source>
</evidence>
<protein>
    <submittedName>
        <fullName evidence="4">Tetratricopeptide repeat protein</fullName>
    </submittedName>
</protein>
<feature type="repeat" description="TPR" evidence="1">
    <location>
        <begin position="138"/>
        <end position="171"/>
    </location>
</feature>
<keyword evidence="1" id="KW-0802">TPR repeat</keyword>
<proteinExistence type="predicted"/>
<dbReference type="SUPFAM" id="SSF48452">
    <property type="entry name" value="TPR-like"/>
    <property type="match status" value="1"/>
</dbReference>
<dbReference type="PROSITE" id="PS50005">
    <property type="entry name" value="TPR"/>
    <property type="match status" value="1"/>
</dbReference>
<dbReference type="Proteomes" id="UP001594351">
    <property type="component" value="Unassembled WGS sequence"/>
</dbReference>
<gene>
    <name evidence="4" type="ORF">ACFL27_26215</name>
</gene>
<keyword evidence="3" id="KW-0472">Membrane</keyword>